<evidence type="ECO:0000313" key="1">
    <source>
        <dbReference type="EMBL" id="ERI10536.1"/>
    </source>
</evidence>
<gene>
    <name evidence="1" type="ORF">HMPREF0083_01442</name>
</gene>
<name>U1YIB5_ANEAE</name>
<evidence type="ECO:0000313" key="2">
    <source>
        <dbReference type="Proteomes" id="UP000016511"/>
    </source>
</evidence>
<sequence>MLRIHRITKKERKYVKTYTYKRDGKNNVAKERHPSLRSVTFTK</sequence>
<dbReference type="PATRIC" id="fig|649747.3.peg.1310"/>
<dbReference type="AlphaFoldDB" id="U1YIB5"/>
<accession>U1YIB5</accession>
<evidence type="ECO:0008006" key="3">
    <source>
        <dbReference type="Google" id="ProtNLM"/>
    </source>
</evidence>
<dbReference type="STRING" id="649747.HMPREF0083_01442"/>
<comment type="caution">
    <text evidence="1">The sequence shown here is derived from an EMBL/GenBank/DDBJ whole genome shotgun (WGS) entry which is preliminary data.</text>
</comment>
<reference evidence="1 2" key="1">
    <citation type="submission" date="2013-08" db="EMBL/GenBank/DDBJ databases">
        <authorList>
            <person name="Weinstock G."/>
            <person name="Sodergren E."/>
            <person name="Wylie T."/>
            <person name="Fulton L."/>
            <person name="Fulton R."/>
            <person name="Fronick C."/>
            <person name="O'Laughlin M."/>
            <person name="Godfrey J."/>
            <person name="Miner T."/>
            <person name="Herter B."/>
            <person name="Appelbaum E."/>
            <person name="Cordes M."/>
            <person name="Lek S."/>
            <person name="Wollam A."/>
            <person name="Pepin K.H."/>
            <person name="Palsikar V.B."/>
            <person name="Mitreva M."/>
            <person name="Wilson R.K."/>
        </authorList>
    </citation>
    <scope>NUCLEOTIDE SEQUENCE [LARGE SCALE GENOMIC DNA]</scope>
    <source>
        <strain evidence="1 2">ATCC 12856</strain>
    </source>
</reference>
<protein>
    <recommendedName>
        <fullName evidence="3">50S ribosomal protein L33 domain protein</fullName>
    </recommendedName>
</protein>
<dbReference type="EMBL" id="AWSJ01000092">
    <property type="protein sequence ID" value="ERI10536.1"/>
    <property type="molecule type" value="Genomic_DNA"/>
</dbReference>
<dbReference type="HOGENOM" id="CLU_3228898_0_0_9"/>
<dbReference type="Proteomes" id="UP000016511">
    <property type="component" value="Unassembled WGS sequence"/>
</dbReference>
<proteinExistence type="predicted"/>
<organism evidence="1 2">
    <name type="scientific">Aneurinibacillus aneurinilyticus ATCC 12856</name>
    <dbReference type="NCBI Taxonomy" id="649747"/>
    <lineage>
        <taxon>Bacteria</taxon>
        <taxon>Bacillati</taxon>
        <taxon>Bacillota</taxon>
        <taxon>Bacilli</taxon>
        <taxon>Bacillales</taxon>
        <taxon>Paenibacillaceae</taxon>
        <taxon>Aneurinibacillus group</taxon>
        <taxon>Aneurinibacillus</taxon>
    </lineage>
</organism>
<keyword evidence="2" id="KW-1185">Reference proteome</keyword>